<keyword evidence="2" id="KW-1185">Reference proteome</keyword>
<evidence type="ECO:0000313" key="2">
    <source>
        <dbReference type="Proteomes" id="UP001157733"/>
    </source>
</evidence>
<evidence type="ECO:0008006" key="3">
    <source>
        <dbReference type="Google" id="ProtNLM"/>
    </source>
</evidence>
<evidence type="ECO:0000313" key="1">
    <source>
        <dbReference type="EMBL" id="CAI2719043.1"/>
    </source>
</evidence>
<name>A0ABN8W6P0_9BACT</name>
<reference evidence="1 2" key="1">
    <citation type="submission" date="2022-09" db="EMBL/GenBank/DDBJ databases">
        <authorList>
            <person name="Kop L."/>
        </authorList>
    </citation>
    <scope>NUCLEOTIDE SEQUENCE [LARGE SCALE GENOMIC DNA]</scope>
    <source>
        <strain evidence="1 2">347</strain>
    </source>
</reference>
<protein>
    <recommendedName>
        <fullName evidence="3">Integrase catalytic domain-containing protein</fullName>
    </recommendedName>
</protein>
<accession>A0ABN8W6P0</accession>
<proteinExistence type="predicted"/>
<dbReference type="Proteomes" id="UP001157733">
    <property type="component" value="Chromosome"/>
</dbReference>
<gene>
    <name evidence="1" type="ORF">NSPWAT_2187</name>
</gene>
<organism evidence="1 2">
    <name type="scientific">Nitrospina watsonii</name>
    <dbReference type="NCBI Taxonomy" id="1323948"/>
    <lineage>
        <taxon>Bacteria</taxon>
        <taxon>Pseudomonadati</taxon>
        <taxon>Nitrospinota/Tectimicrobiota group</taxon>
        <taxon>Nitrospinota</taxon>
        <taxon>Nitrospinia</taxon>
        <taxon>Nitrospinales</taxon>
        <taxon>Nitrospinaceae</taxon>
        <taxon>Nitrospina</taxon>
    </lineage>
</organism>
<dbReference type="EMBL" id="OX336137">
    <property type="protein sequence ID" value="CAI2719043.1"/>
    <property type="molecule type" value="Genomic_DNA"/>
</dbReference>
<sequence length="47" mass="5754">MLQNLKAAINLHFWHYNFMRVHQTLRVTPCMEAGLADRIWRWEDLLN</sequence>